<dbReference type="InterPro" id="IPR000413">
    <property type="entry name" value="Integrin_alpha"/>
</dbReference>
<feature type="transmembrane region" description="Helical" evidence="13">
    <location>
        <begin position="819"/>
        <end position="845"/>
    </location>
</feature>
<dbReference type="Gene3D" id="2.60.40.1510">
    <property type="entry name" value="ntegrin, alpha v. Chain A, domain 3"/>
    <property type="match status" value="1"/>
</dbReference>
<protein>
    <recommendedName>
        <fullName evidence="20">Vitronectin receptor alpha subunit</fullName>
    </recommendedName>
</protein>
<keyword evidence="3 13" id="KW-0812">Transmembrane</keyword>
<dbReference type="GO" id="GO:0007229">
    <property type="term" value="P:integrin-mediated signaling pathway"/>
    <property type="evidence" value="ECO:0007669"/>
    <property type="project" value="UniProtKB-KW"/>
</dbReference>
<dbReference type="Pfam" id="PF08441">
    <property type="entry name" value="Integrin_A_Ig_1"/>
    <property type="match status" value="1"/>
</dbReference>
<keyword evidence="8 13" id="KW-0401">Integrin</keyword>
<keyword evidence="6 13" id="KW-0130">Cell adhesion</keyword>
<dbReference type="PANTHER" id="PTHR23220">
    <property type="entry name" value="INTEGRIN ALPHA"/>
    <property type="match status" value="1"/>
</dbReference>
<evidence type="ECO:0000256" key="8">
    <source>
        <dbReference type="ARBA" id="ARBA00023037"/>
    </source>
</evidence>
<dbReference type="VEuPathDB" id="VectorBase:HLOH_058524"/>
<dbReference type="InterPro" id="IPR032695">
    <property type="entry name" value="Integrin_dom_sf"/>
</dbReference>
<reference evidence="18 19" key="1">
    <citation type="journal article" date="2020" name="Cell">
        <title>Large-Scale Comparative Analyses of Tick Genomes Elucidate Their Genetic Diversity and Vector Capacities.</title>
        <authorList>
            <consortium name="Tick Genome and Microbiome Consortium (TIGMIC)"/>
            <person name="Jia N."/>
            <person name="Wang J."/>
            <person name="Shi W."/>
            <person name="Du L."/>
            <person name="Sun Y."/>
            <person name="Zhan W."/>
            <person name="Jiang J.F."/>
            <person name="Wang Q."/>
            <person name="Zhang B."/>
            <person name="Ji P."/>
            <person name="Bell-Sakyi L."/>
            <person name="Cui X.M."/>
            <person name="Yuan T.T."/>
            <person name="Jiang B.G."/>
            <person name="Yang W.F."/>
            <person name="Lam T.T."/>
            <person name="Chang Q.C."/>
            <person name="Ding S.J."/>
            <person name="Wang X.J."/>
            <person name="Zhu J.G."/>
            <person name="Ruan X.D."/>
            <person name="Zhao L."/>
            <person name="Wei J.T."/>
            <person name="Ye R.Z."/>
            <person name="Que T.C."/>
            <person name="Du C.H."/>
            <person name="Zhou Y.H."/>
            <person name="Cheng J.X."/>
            <person name="Dai P.F."/>
            <person name="Guo W.B."/>
            <person name="Han X.H."/>
            <person name="Huang E.J."/>
            <person name="Li L.F."/>
            <person name="Wei W."/>
            <person name="Gao Y.C."/>
            <person name="Liu J.Z."/>
            <person name="Shao H.Z."/>
            <person name="Wang X."/>
            <person name="Wang C.C."/>
            <person name="Yang T.C."/>
            <person name="Huo Q.B."/>
            <person name="Li W."/>
            <person name="Chen H.Y."/>
            <person name="Chen S.E."/>
            <person name="Zhou L.G."/>
            <person name="Ni X.B."/>
            <person name="Tian J.H."/>
            <person name="Sheng Y."/>
            <person name="Liu T."/>
            <person name="Pan Y.S."/>
            <person name="Xia L.Y."/>
            <person name="Li J."/>
            <person name="Zhao F."/>
            <person name="Cao W.C."/>
        </authorList>
    </citation>
    <scope>NUCLEOTIDE SEQUENCE [LARGE SCALE GENOMIC DNA]</scope>
    <source>
        <strain evidence="18">HaeL-2018</strain>
    </source>
</reference>
<feature type="repeat" description="FG-GAP" evidence="12">
    <location>
        <begin position="139"/>
        <end position="201"/>
    </location>
</feature>
<evidence type="ECO:0000256" key="10">
    <source>
        <dbReference type="ARBA" id="ARBA00023170"/>
    </source>
</evidence>
<evidence type="ECO:0000256" key="3">
    <source>
        <dbReference type="ARBA" id="ARBA00022692"/>
    </source>
</evidence>
<gene>
    <name evidence="18" type="ORF">HPB48_020557</name>
</gene>
<evidence type="ECO:0000256" key="7">
    <source>
        <dbReference type="ARBA" id="ARBA00022989"/>
    </source>
</evidence>
<evidence type="ECO:0000313" key="18">
    <source>
        <dbReference type="EMBL" id="KAH9370483.1"/>
    </source>
</evidence>
<dbReference type="GO" id="GO:0008305">
    <property type="term" value="C:integrin complex"/>
    <property type="evidence" value="ECO:0007669"/>
    <property type="project" value="InterPro"/>
</dbReference>
<dbReference type="InterPro" id="IPR013519">
    <property type="entry name" value="Int_alpha_beta-p"/>
</dbReference>
<evidence type="ECO:0000256" key="11">
    <source>
        <dbReference type="ARBA" id="ARBA00023180"/>
    </source>
</evidence>
<evidence type="ECO:0000256" key="1">
    <source>
        <dbReference type="ARBA" id="ARBA00004479"/>
    </source>
</evidence>
<dbReference type="OrthoDB" id="5573735at2759"/>
<dbReference type="SUPFAM" id="SSF69179">
    <property type="entry name" value="Integrin domains"/>
    <property type="match status" value="3"/>
</dbReference>
<feature type="domain" description="Integrin alpha second immunoglobulin-like" evidence="16">
    <location>
        <begin position="471"/>
        <end position="533"/>
    </location>
</feature>
<evidence type="ECO:0000259" key="15">
    <source>
        <dbReference type="Pfam" id="PF08441"/>
    </source>
</evidence>
<dbReference type="InterPro" id="IPR048285">
    <property type="entry name" value="Integrin_alpha_Ig-like_2"/>
</dbReference>
<keyword evidence="19" id="KW-1185">Reference proteome</keyword>
<dbReference type="SMART" id="SM00191">
    <property type="entry name" value="Int_alpha"/>
    <property type="match status" value="3"/>
</dbReference>
<dbReference type="GO" id="GO:0033627">
    <property type="term" value="P:cell adhesion mediated by integrin"/>
    <property type="evidence" value="ECO:0007669"/>
    <property type="project" value="TreeGrafter"/>
</dbReference>
<dbReference type="PROSITE" id="PS51470">
    <property type="entry name" value="FG_GAP"/>
    <property type="match status" value="2"/>
</dbReference>
<dbReference type="GO" id="GO:0007157">
    <property type="term" value="P:heterophilic cell-cell adhesion via plasma membrane cell adhesion molecules"/>
    <property type="evidence" value="ECO:0007669"/>
    <property type="project" value="UniProtKB-ARBA"/>
</dbReference>
<comment type="similarity">
    <text evidence="2 13">Belongs to the integrin alpha chain family.</text>
</comment>
<dbReference type="Proteomes" id="UP000821853">
    <property type="component" value="Chromosome 3"/>
</dbReference>
<comment type="caution">
    <text evidence="18">The sequence shown here is derived from an EMBL/GenBank/DDBJ whole genome shotgun (WGS) entry which is preliminary data.</text>
</comment>
<dbReference type="PANTHER" id="PTHR23220:SF83">
    <property type="entry name" value="INTEGRIN ALPHA-PS3-RELATED"/>
    <property type="match status" value="1"/>
</dbReference>
<dbReference type="Gene3D" id="2.130.10.130">
    <property type="entry name" value="Integrin alpha, N-terminal"/>
    <property type="match status" value="1"/>
</dbReference>
<dbReference type="GO" id="GO:0007160">
    <property type="term" value="P:cell-matrix adhesion"/>
    <property type="evidence" value="ECO:0007669"/>
    <property type="project" value="TreeGrafter"/>
</dbReference>
<dbReference type="OMA" id="MMRKGMA"/>
<keyword evidence="4" id="KW-0732">Signal</keyword>
<evidence type="ECO:0000259" key="16">
    <source>
        <dbReference type="Pfam" id="PF20805"/>
    </source>
</evidence>
<keyword evidence="7 13" id="KW-1133">Transmembrane helix</keyword>
<dbReference type="InterPro" id="IPR048286">
    <property type="entry name" value="Integrin_alpha_Ig-like_3"/>
</dbReference>
<dbReference type="Pfam" id="PF20805">
    <property type="entry name" value="Integrin_A_Ig_2"/>
    <property type="match status" value="1"/>
</dbReference>
<dbReference type="InterPro" id="IPR028994">
    <property type="entry name" value="Integrin_alpha_N"/>
</dbReference>
<proteinExistence type="inferred from homology"/>
<dbReference type="GO" id="GO:0048513">
    <property type="term" value="P:animal organ development"/>
    <property type="evidence" value="ECO:0007669"/>
    <property type="project" value="UniProtKB-ARBA"/>
</dbReference>
<keyword evidence="10 13" id="KW-0675">Receptor</keyword>
<feature type="compositionally biased region" description="Polar residues" evidence="14">
    <location>
        <begin position="682"/>
        <end position="703"/>
    </location>
</feature>
<dbReference type="EMBL" id="JABSTR010000005">
    <property type="protein sequence ID" value="KAH9370483.1"/>
    <property type="molecule type" value="Genomic_DNA"/>
</dbReference>
<keyword evidence="9 13" id="KW-0472">Membrane</keyword>
<keyword evidence="11" id="KW-0325">Glycoprotein</keyword>
<accession>A0A9J6G5V8</accession>
<evidence type="ECO:0000259" key="17">
    <source>
        <dbReference type="Pfam" id="PF20806"/>
    </source>
</evidence>
<dbReference type="Gene3D" id="2.60.40.1530">
    <property type="entry name" value="ntegrin, alpha v. Chain A, domain 4"/>
    <property type="match status" value="1"/>
</dbReference>
<evidence type="ECO:0000256" key="12">
    <source>
        <dbReference type="PROSITE-ProRule" id="PRU00803"/>
    </source>
</evidence>
<feature type="region of interest" description="Disordered" evidence="14">
    <location>
        <begin position="682"/>
        <end position="716"/>
    </location>
</feature>
<dbReference type="Pfam" id="PF20806">
    <property type="entry name" value="Integrin_A_Ig_3"/>
    <property type="match status" value="1"/>
</dbReference>
<feature type="repeat" description="FG-GAP" evidence="12">
    <location>
        <begin position="202"/>
        <end position="258"/>
    </location>
</feature>
<evidence type="ECO:0000313" key="19">
    <source>
        <dbReference type="Proteomes" id="UP000821853"/>
    </source>
</evidence>
<dbReference type="InterPro" id="IPR013517">
    <property type="entry name" value="FG-GAP"/>
</dbReference>
<feature type="domain" description="Integrin alpha first immunoglubulin-like" evidence="15">
    <location>
        <begin position="314"/>
        <end position="461"/>
    </location>
</feature>
<sequence>MPWGERGKKRTFQLDPLSPPSFTEPWWAPSVPTFPIPAGKASTEPGVLYRCPLLEAGRPCTQVLVDVTGNQLEKNQSNSTAQQSVNYDYYYYAAEMGFSATFTKDGRLVLGAPGFYNWEGYSVTTGRLFRQRELTVAVGSPRSNDYKGQMCEYFGASLLAIDLDSDGVDDLLVGAPLYSIKDGQDEGRVYVFRSNGVGVYPSGHLEGHRATAARFGTAMANVGDLNMDGIQDVAVGAPYENDVGAVYIYHGSSTFGERTTYAQRIDASSISSRIGSPLKGFGISISKGLDVDSNHYDDVMIGSYMTDSAVVFRSRPIAQLKGSIRPAINMITAEIGKCRVSGGAMFSCFELRACVEYSGKFVNNTAVVETELTLDVNRVGENRGPRGFMFDGQLSVNNYSSLVQARKGHTTCENRLVYLGENLIDPLVPFAVRLDYRLRDTGDQRWCPTCPVPDRNFPLTVVRAIPYQHGCGSDDVCRADMKLDVNIVGYDGSPLVVGEQRDLSLFVFVENGRTADPAYLARVLITLPERVRVKSFCAPFAQASFLLKVDMSQVQDTFDLTAEATTTSEEAVPNDNKVVLTLPFIHQADISMLGKARPEVVTFNPATKSIQLEHRFVLAKQYASPIQQAELSIHVPYVFSESQQPIAYVKQIKIPQGDLFVPGTCRNVEGFVSNNVDQTLRNSGADSGSDVLSTKNGSLSGRVQRSVPEADSPHAERHTKLLYQNIPPLNCKTSMCHEVKCFFGPFLNRQKIAQVLVSVVVDMEEFTRQAGSWHAFSVGSEGYLKILDNTTFMPDIQSRKEIRVATVFQKEGPPPAQEVAAWIIAVSAFSGLVLFSLIIAGLIHVSGIFRRQKREALEKLLKEEDANEWNEFAVTKADVEAEKEFFRKSMMVGTIDFSVLQEEMNTSADDLKAPA</sequence>
<name>A0A9J6G5V8_HAELO</name>
<dbReference type="Gene3D" id="1.20.5.930">
    <property type="entry name" value="Bicelle-embedded integrin alpha(iib) transmembrane segment"/>
    <property type="match status" value="1"/>
</dbReference>
<evidence type="ECO:0000256" key="2">
    <source>
        <dbReference type="ARBA" id="ARBA00008054"/>
    </source>
</evidence>
<evidence type="ECO:0000256" key="5">
    <source>
        <dbReference type="ARBA" id="ARBA00022737"/>
    </source>
</evidence>
<dbReference type="GO" id="GO:0009897">
    <property type="term" value="C:external side of plasma membrane"/>
    <property type="evidence" value="ECO:0007669"/>
    <property type="project" value="TreeGrafter"/>
</dbReference>
<dbReference type="SUPFAM" id="SSF69318">
    <property type="entry name" value="Integrin alpha N-terminal domain"/>
    <property type="match status" value="1"/>
</dbReference>
<organism evidence="18 19">
    <name type="scientific">Haemaphysalis longicornis</name>
    <name type="common">Bush tick</name>
    <dbReference type="NCBI Taxonomy" id="44386"/>
    <lineage>
        <taxon>Eukaryota</taxon>
        <taxon>Metazoa</taxon>
        <taxon>Ecdysozoa</taxon>
        <taxon>Arthropoda</taxon>
        <taxon>Chelicerata</taxon>
        <taxon>Arachnida</taxon>
        <taxon>Acari</taxon>
        <taxon>Parasitiformes</taxon>
        <taxon>Ixodida</taxon>
        <taxon>Ixodoidea</taxon>
        <taxon>Ixodidae</taxon>
        <taxon>Haemaphysalinae</taxon>
        <taxon>Haemaphysalis</taxon>
    </lineage>
</organism>
<evidence type="ECO:0008006" key="20">
    <source>
        <dbReference type="Google" id="ProtNLM"/>
    </source>
</evidence>
<comment type="subcellular location">
    <subcellularLocation>
        <location evidence="1 13">Membrane</location>
        <topology evidence="1 13">Single-pass type I membrane protein</topology>
    </subcellularLocation>
</comment>
<evidence type="ECO:0000256" key="4">
    <source>
        <dbReference type="ARBA" id="ARBA00022729"/>
    </source>
</evidence>
<dbReference type="InterPro" id="IPR013649">
    <property type="entry name" value="Integrin_alpha_Ig-like_1"/>
</dbReference>
<dbReference type="Gene3D" id="2.60.40.1460">
    <property type="entry name" value="Integrin domains. Chain A, domain 2"/>
    <property type="match status" value="1"/>
</dbReference>
<dbReference type="AlphaFoldDB" id="A0A9J6G5V8"/>
<dbReference type="Pfam" id="PF01839">
    <property type="entry name" value="FG-GAP"/>
    <property type="match status" value="2"/>
</dbReference>
<dbReference type="GO" id="GO:0005178">
    <property type="term" value="F:integrin binding"/>
    <property type="evidence" value="ECO:0007669"/>
    <property type="project" value="TreeGrafter"/>
</dbReference>
<keyword evidence="5" id="KW-0677">Repeat</keyword>
<evidence type="ECO:0000256" key="9">
    <source>
        <dbReference type="ARBA" id="ARBA00023136"/>
    </source>
</evidence>
<feature type="domain" description="Integrin alpha third immunoglobulin-like" evidence="17">
    <location>
        <begin position="611"/>
        <end position="808"/>
    </location>
</feature>
<evidence type="ECO:0000256" key="14">
    <source>
        <dbReference type="SAM" id="MobiDB-lite"/>
    </source>
</evidence>
<dbReference type="PRINTS" id="PR01185">
    <property type="entry name" value="INTEGRINA"/>
</dbReference>
<evidence type="ECO:0000256" key="13">
    <source>
        <dbReference type="RuleBase" id="RU003762"/>
    </source>
</evidence>
<evidence type="ECO:0000256" key="6">
    <source>
        <dbReference type="ARBA" id="ARBA00022889"/>
    </source>
</evidence>